<evidence type="ECO:0000256" key="1">
    <source>
        <dbReference type="SAM" id="SignalP"/>
    </source>
</evidence>
<evidence type="ECO:0000313" key="3">
    <source>
        <dbReference type="Proteomes" id="UP000540519"/>
    </source>
</evidence>
<keyword evidence="3" id="KW-1185">Reference proteome</keyword>
<evidence type="ECO:0000313" key="2">
    <source>
        <dbReference type="EMBL" id="MUH35249.1"/>
    </source>
</evidence>
<sequence length="152" mass="17488">MKNLFLILFSFFIMSVSAQETEKMAVQKTIEAFFEGFHKQDSLLIKKTVSPNVVMQTISKDETGNPLVKTQDFQGFLKSIVGIPETTKFEEIITNYSIQIDGPMANAWTSYTFKIDDTFHHCGVNSFQLIKDVNRGWQIIYIIDTRRTEDCN</sequence>
<accession>A0A7X2ZRZ7</accession>
<dbReference type="Proteomes" id="UP000540519">
    <property type="component" value="Unassembled WGS sequence"/>
</dbReference>
<dbReference type="RefSeq" id="WP_155599124.1">
    <property type="nucleotide sequence ID" value="NZ_RCNR01000007.1"/>
</dbReference>
<organism evidence="2 3">
    <name type="scientific">Zobellia amurskyensis</name>
    <dbReference type="NCBI Taxonomy" id="248905"/>
    <lineage>
        <taxon>Bacteria</taxon>
        <taxon>Pseudomonadati</taxon>
        <taxon>Bacteroidota</taxon>
        <taxon>Flavobacteriia</taxon>
        <taxon>Flavobacteriales</taxon>
        <taxon>Flavobacteriaceae</taxon>
        <taxon>Zobellia</taxon>
    </lineage>
</organism>
<feature type="signal peptide" evidence="1">
    <location>
        <begin position="1"/>
        <end position="18"/>
    </location>
</feature>
<dbReference type="OrthoDB" id="117186at2"/>
<dbReference type="Gene3D" id="3.10.450.50">
    <property type="match status" value="1"/>
</dbReference>
<dbReference type="SUPFAM" id="SSF54427">
    <property type="entry name" value="NTF2-like"/>
    <property type="match status" value="1"/>
</dbReference>
<comment type="caution">
    <text evidence="2">The sequence shown here is derived from an EMBL/GenBank/DDBJ whole genome shotgun (WGS) entry which is preliminary data.</text>
</comment>
<dbReference type="AlphaFoldDB" id="A0A7X2ZRZ7"/>
<dbReference type="EMBL" id="RCNR01000007">
    <property type="protein sequence ID" value="MUH35249.1"/>
    <property type="molecule type" value="Genomic_DNA"/>
</dbReference>
<name>A0A7X2ZRZ7_9FLAO</name>
<feature type="chain" id="PRO_5030726078" evidence="1">
    <location>
        <begin position="19"/>
        <end position="152"/>
    </location>
</feature>
<dbReference type="InterPro" id="IPR032710">
    <property type="entry name" value="NTF2-like_dom_sf"/>
</dbReference>
<reference evidence="2 3" key="1">
    <citation type="journal article" date="2019" name="Mar. Drugs">
        <title>Comparative Genomics and CAZyme Genome Repertoires of Marine Zobellia amurskyensis KMM 3526(T) and Zobellia laminariae KMM 3676(T).</title>
        <authorList>
            <person name="Chernysheva N."/>
            <person name="Bystritskaya E."/>
            <person name="Stenkova A."/>
            <person name="Golovkin I."/>
            <person name="Nedashkovskaya O."/>
            <person name="Isaeva M."/>
        </authorList>
    </citation>
    <scope>NUCLEOTIDE SEQUENCE [LARGE SCALE GENOMIC DNA]</scope>
    <source>
        <strain evidence="2 3">KMM 3526</strain>
    </source>
</reference>
<protein>
    <submittedName>
        <fullName evidence="2">Nuclear transport factor 2 family protein</fullName>
    </submittedName>
</protein>
<proteinExistence type="predicted"/>
<gene>
    <name evidence="2" type="ORF">D9O36_05300</name>
</gene>
<keyword evidence="1" id="KW-0732">Signal</keyword>